<dbReference type="SUPFAM" id="SSF55781">
    <property type="entry name" value="GAF domain-like"/>
    <property type="match status" value="1"/>
</dbReference>
<evidence type="ECO:0000256" key="1">
    <source>
        <dbReference type="ARBA" id="ARBA00000085"/>
    </source>
</evidence>
<dbReference type="CDD" id="cd16917">
    <property type="entry name" value="HATPase_UhpB-NarQ-NarX-like"/>
    <property type="match status" value="1"/>
</dbReference>
<protein>
    <recommendedName>
        <fullName evidence="2">histidine kinase</fullName>
        <ecNumber evidence="2">2.7.13.3</ecNumber>
    </recommendedName>
</protein>
<dbReference type="Gene3D" id="3.30.450.40">
    <property type="match status" value="1"/>
</dbReference>
<sequence length="559" mass="61950">MIKFSTANNNLENPELLMVCKISTNFNNIKKICPAIKEALSFSVDSFEFAHAGLILYVSNKQTVCLQVSRKGLCEKMPSVGSYYNKYTDKSGASHNPTETMDSLQPSSFTTIPIILRACDPASKMEIGVFKSSPATVQSYLNKATSLGIHIVNIIQDSVFGGQKDRNLRKLSVLLETVCTISSTLNLNQILHIVSQITADLFNARCAIFLLNETDQTIIPAVGVGSFDKELKKKFRVQKGLAPYPAFIKAIREQQPVVLTPDNIESGLPLEIINNFSYARVLLIPLISKNSALGIMQVDRLAHDKQFDQEEVTIFSAIAKATSIAMENTKLVDTLAKKEKLLQQLLEKLICIQEDERKRVASEIHDGAIQALLGIWYRIQLLAISTGSDDPNKNELIKIQGLLGQQIQEIRRIVYNLRPVMLDTYGLGPALQALVRTLQEESQIDFELVMENQILSLPANVELTLYRIVQELLANIIKHSQATRVQVTLVNGEDNTVLVVKDNGTGFNLTPPSRDDPYGNLGLANIRERLTLLGGTFKIESQLGWGTTVTVQVPTQLAN</sequence>
<gene>
    <name evidence="11" type="ORF">L7E55_16080</name>
</gene>
<dbReference type="GO" id="GO:0000155">
    <property type="term" value="F:phosphorelay sensor kinase activity"/>
    <property type="evidence" value="ECO:0007669"/>
    <property type="project" value="InterPro"/>
</dbReference>
<evidence type="ECO:0000256" key="8">
    <source>
        <dbReference type="ARBA" id="ARBA00023012"/>
    </source>
</evidence>
<dbReference type="GO" id="GO:0016020">
    <property type="term" value="C:membrane"/>
    <property type="evidence" value="ECO:0007669"/>
    <property type="project" value="InterPro"/>
</dbReference>
<keyword evidence="6 11" id="KW-0418">Kinase</keyword>
<accession>A0A9X4H0H7</accession>
<feature type="domain" description="Histidine kinase" evidence="10">
    <location>
        <begin position="363"/>
        <end position="557"/>
    </location>
</feature>
<keyword evidence="9" id="KW-0175">Coiled coil</keyword>
<evidence type="ECO:0000256" key="2">
    <source>
        <dbReference type="ARBA" id="ARBA00012438"/>
    </source>
</evidence>
<dbReference type="Gene3D" id="3.30.565.10">
    <property type="entry name" value="Histidine kinase-like ATPase, C-terminal domain"/>
    <property type="match status" value="1"/>
</dbReference>
<dbReference type="SMART" id="SM00387">
    <property type="entry name" value="HATPase_c"/>
    <property type="match status" value="1"/>
</dbReference>
<dbReference type="PANTHER" id="PTHR24421">
    <property type="entry name" value="NITRATE/NITRITE SENSOR PROTEIN NARX-RELATED"/>
    <property type="match status" value="1"/>
</dbReference>
<dbReference type="InterPro" id="IPR003594">
    <property type="entry name" value="HATPase_dom"/>
</dbReference>
<dbReference type="InterPro" id="IPR050482">
    <property type="entry name" value="Sensor_HK_TwoCompSys"/>
</dbReference>
<keyword evidence="7" id="KW-0067">ATP-binding</keyword>
<keyword evidence="4" id="KW-0808">Transferase</keyword>
<proteinExistence type="predicted"/>
<dbReference type="Pfam" id="PF02518">
    <property type="entry name" value="HATPase_c"/>
    <property type="match status" value="1"/>
</dbReference>
<keyword evidence="12" id="KW-1185">Reference proteome</keyword>
<reference evidence="11" key="1">
    <citation type="submission" date="2022-02" db="EMBL/GenBank/DDBJ databases">
        <authorList>
            <person name="Leng L."/>
        </authorList>
    </citation>
    <scope>NUCLEOTIDE SEQUENCE</scope>
    <source>
        <strain evidence="11">JI</strain>
    </source>
</reference>
<dbReference type="InterPro" id="IPR011712">
    <property type="entry name" value="Sig_transdc_His_kin_sub3_dim/P"/>
</dbReference>
<evidence type="ECO:0000256" key="3">
    <source>
        <dbReference type="ARBA" id="ARBA00022553"/>
    </source>
</evidence>
<keyword evidence="8" id="KW-0902">Two-component regulatory system</keyword>
<dbReference type="InterPro" id="IPR003018">
    <property type="entry name" value="GAF"/>
</dbReference>
<dbReference type="EC" id="2.7.13.3" evidence="2"/>
<dbReference type="GO" id="GO:0005524">
    <property type="term" value="F:ATP binding"/>
    <property type="evidence" value="ECO:0007669"/>
    <property type="project" value="UniProtKB-KW"/>
</dbReference>
<organism evidence="11 12">
    <name type="scientific">Pelotomaculum isophthalicicum JI</name>
    <dbReference type="NCBI Taxonomy" id="947010"/>
    <lineage>
        <taxon>Bacteria</taxon>
        <taxon>Bacillati</taxon>
        <taxon>Bacillota</taxon>
        <taxon>Clostridia</taxon>
        <taxon>Eubacteriales</taxon>
        <taxon>Desulfotomaculaceae</taxon>
        <taxon>Pelotomaculum</taxon>
    </lineage>
</organism>
<dbReference type="Proteomes" id="UP001154312">
    <property type="component" value="Unassembled WGS sequence"/>
</dbReference>
<dbReference type="SMART" id="SM00065">
    <property type="entry name" value="GAF"/>
    <property type="match status" value="1"/>
</dbReference>
<comment type="caution">
    <text evidence="11">The sequence shown here is derived from an EMBL/GenBank/DDBJ whole genome shotgun (WGS) entry which is preliminary data.</text>
</comment>
<name>A0A9X4H0H7_9FIRM</name>
<evidence type="ECO:0000259" key="10">
    <source>
        <dbReference type="PROSITE" id="PS50109"/>
    </source>
</evidence>
<evidence type="ECO:0000256" key="6">
    <source>
        <dbReference type="ARBA" id="ARBA00022777"/>
    </source>
</evidence>
<dbReference type="RefSeq" id="WP_277445360.1">
    <property type="nucleotide sequence ID" value="NZ_JAKOAV010000045.1"/>
</dbReference>
<evidence type="ECO:0000256" key="9">
    <source>
        <dbReference type="SAM" id="Coils"/>
    </source>
</evidence>
<dbReference type="Pfam" id="PF07730">
    <property type="entry name" value="HisKA_3"/>
    <property type="match status" value="1"/>
</dbReference>
<dbReference type="GO" id="GO:0046983">
    <property type="term" value="F:protein dimerization activity"/>
    <property type="evidence" value="ECO:0007669"/>
    <property type="project" value="InterPro"/>
</dbReference>
<keyword evidence="3" id="KW-0597">Phosphoprotein</keyword>
<dbReference type="InterPro" id="IPR005467">
    <property type="entry name" value="His_kinase_dom"/>
</dbReference>
<evidence type="ECO:0000256" key="5">
    <source>
        <dbReference type="ARBA" id="ARBA00022741"/>
    </source>
</evidence>
<feature type="coiled-coil region" evidence="9">
    <location>
        <begin position="328"/>
        <end position="355"/>
    </location>
</feature>
<dbReference type="PANTHER" id="PTHR24421:SF10">
    <property type="entry name" value="NITRATE_NITRITE SENSOR PROTEIN NARQ"/>
    <property type="match status" value="1"/>
</dbReference>
<keyword evidence="5" id="KW-0547">Nucleotide-binding</keyword>
<evidence type="ECO:0000313" key="11">
    <source>
        <dbReference type="EMBL" id="MDF9409847.1"/>
    </source>
</evidence>
<evidence type="ECO:0000256" key="7">
    <source>
        <dbReference type="ARBA" id="ARBA00022840"/>
    </source>
</evidence>
<evidence type="ECO:0000256" key="4">
    <source>
        <dbReference type="ARBA" id="ARBA00022679"/>
    </source>
</evidence>
<dbReference type="SUPFAM" id="SSF55874">
    <property type="entry name" value="ATPase domain of HSP90 chaperone/DNA topoisomerase II/histidine kinase"/>
    <property type="match status" value="1"/>
</dbReference>
<dbReference type="AlphaFoldDB" id="A0A9X4H0H7"/>
<comment type="catalytic activity">
    <reaction evidence="1">
        <text>ATP + protein L-histidine = ADP + protein N-phospho-L-histidine.</text>
        <dbReference type="EC" id="2.7.13.3"/>
    </reaction>
</comment>
<dbReference type="InterPro" id="IPR036890">
    <property type="entry name" value="HATPase_C_sf"/>
</dbReference>
<evidence type="ECO:0000313" key="12">
    <source>
        <dbReference type="Proteomes" id="UP001154312"/>
    </source>
</evidence>
<dbReference type="Pfam" id="PF01590">
    <property type="entry name" value="GAF"/>
    <property type="match status" value="1"/>
</dbReference>
<dbReference type="PROSITE" id="PS50109">
    <property type="entry name" value="HIS_KIN"/>
    <property type="match status" value="1"/>
</dbReference>
<dbReference type="Gene3D" id="1.20.5.1930">
    <property type="match status" value="1"/>
</dbReference>
<dbReference type="InterPro" id="IPR029016">
    <property type="entry name" value="GAF-like_dom_sf"/>
</dbReference>
<dbReference type="EMBL" id="JAKOAV010000045">
    <property type="protein sequence ID" value="MDF9409847.1"/>
    <property type="molecule type" value="Genomic_DNA"/>
</dbReference>